<dbReference type="EMBL" id="WBZC01000057">
    <property type="protein sequence ID" value="KAB3531326.1"/>
    <property type="molecule type" value="Genomic_DNA"/>
</dbReference>
<protein>
    <submittedName>
        <fullName evidence="1">Uncharacterized protein</fullName>
    </submittedName>
</protein>
<reference evidence="1 2" key="1">
    <citation type="submission" date="2019-10" db="EMBL/GenBank/DDBJ databases">
        <title>Alkaliphilus serpentinus sp. nov. and Alkaliphilus pronyensis sp. nov., two novel anaerobic alkaliphilic species isolated from the serpentinized-hosted hydrothermal field of the Prony Bay (New Caledonia).</title>
        <authorList>
            <person name="Postec A."/>
        </authorList>
    </citation>
    <scope>NUCLEOTIDE SEQUENCE [LARGE SCALE GENOMIC DNA]</scope>
    <source>
        <strain evidence="1 2">LacV</strain>
    </source>
</reference>
<comment type="caution">
    <text evidence="1">The sequence shown here is derived from an EMBL/GenBank/DDBJ whole genome shotgun (WGS) entry which is preliminary data.</text>
</comment>
<gene>
    <name evidence="1" type="ORF">F8154_12870</name>
</gene>
<dbReference type="AlphaFoldDB" id="A0A6I0F5H1"/>
<accession>A0A6I0F5H1</accession>
<sequence length="352" mass="40822">MSLKVIEKEEISRLRRYIELKYPHSNAKKRAEILGNAILGILDKSLVGFPIQYRPLIKRKLLSQGLFTSQEGIFFNDILEATLSLDVKDDDFFSCVSLWVNCYVSTPINTQTIKEYQYKRSIDDNSSRFVYTNVLDNSTGDGNYDLAKGLPLYMERLLKLKDFKKYRFVFLILSVLIILAIEQQAASEPKADRLPEPPVIEEVVIRKYTHLPENFYYKDIDGFKLKAYLRTRNSILVEEPYFSSIIEVSREFQLNPLILFAIAGHEQGFVPKDHPSATKIANNPFNVFNSWQSYNTDISDSSAIAARTVINLSKDRPQDVDPFKWINRKYAEDKNWWKGVSSIYRRLEAEVQ</sequence>
<evidence type="ECO:0000313" key="1">
    <source>
        <dbReference type="EMBL" id="KAB3531326.1"/>
    </source>
</evidence>
<dbReference type="OrthoDB" id="9805070at2"/>
<evidence type="ECO:0000313" key="2">
    <source>
        <dbReference type="Proteomes" id="UP000432715"/>
    </source>
</evidence>
<proteinExistence type="predicted"/>
<dbReference type="Proteomes" id="UP000432715">
    <property type="component" value="Unassembled WGS sequence"/>
</dbReference>
<organism evidence="1 2">
    <name type="scientific">Alkaliphilus pronyensis</name>
    <dbReference type="NCBI Taxonomy" id="1482732"/>
    <lineage>
        <taxon>Bacteria</taxon>
        <taxon>Bacillati</taxon>
        <taxon>Bacillota</taxon>
        <taxon>Clostridia</taxon>
        <taxon>Peptostreptococcales</taxon>
        <taxon>Natronincolaceae</taxon>
        <taxon>Alkaliphilus</taxon>
    </lineage>
</organism>
<name>A0A6I0F5H1_9FIRM</name>
<keyword evidence="2" id="KW-1185">Reference proteome</keyword>